<comment type="caution">
    <text evidence="3">The sequence shown here is derived from an EMBL/GenBank/DDBJ whole genome shotgun (WGS) entry which is preliminary data.</text>
</comment>
<reference evidence="3 4" key="1">
    <citation type="journal article" date="2018" name="PLoS Genet.">
        <title>Population sequencing reveals clonal diversity and ancestral inbreeding in the grapevine cultivar Chardonnay.</title>
        <authorList>
            <person name="Roach M.J."/>
            <person name="Johnson D.L."/>
            <person name="Bohlmann J."/>
            <person name="van Vuuren H.J."/>
            <person name="Jones S.J."/>
            <person name="Pretorius I.S."/>
            <person name="Schmidt S.A."/>
            <person name="Borneman A.R."/>
        </authorList>
    </citation>
    <scope>NUCLEOTIDE SEQUENCE [LARGE SCALE GENOMIC DNA]</scope>
    <source>
        <strain evidence="4">cv. Chardonnay</strain>
        <tissue evidence="3">Leaf</tissue>
    </source>
</reference>
<protein>
    <recommendedName>
        <fullName evidence="1">glutathione transferase</fullName>
        <ecNumber evidence="1">2.5.1.18</ecNumber>
    </recommendedName>
</protein>
<organism evidence="3 4">
    <name type="scientific">Vitis vinifera</name>
    <name type="common">Grape</name>
    <dbReference type="NCBI Taxonomy" id="29760"/>
    <lineage>
        <taxon>Eukaryota</taxon>
        <taxon>Viridiplantae</taxon>
        <taxon>Streptophyta</taxon>
        <taxon>Embryophyta</taxon>
        <taxon>Tracheophyta</taxon>
        <taxon>Spermatophyta</taxon>
        <taxon>Magnoliopsida</taxon>
        <taxon>eudicotyledons</taxon>
        <taxon>Gunneridae</taxon>
        <taxon>Pentapetalae</taxon>
        <taxon>rosids</taxon>
        <taxon>Vitales</taxon>
        <taxon>Vitaceae</taxon>
        <taxon>Viteae</taxon>
        <taxon>Vitis</taxon>
    </lineage>
</organism>
<dbReference type="AlphaFoldDB" id="A0A438KHU3"/>
<name>A0A438KHU3_VITVI</name>
<sequence length="64" mass="7250">MHAESRVITQYAAHDYTSKGTQLIFPDPKEMAILSVWMEMEAHQFDPLASKLCDGCVAHPHLDH</sequence>
<dbReference type="Proteomes" id="UP000288805">
    <property type="component" value="Unassembled WGS sequence"/>
</dbReference>
<accession>A0A438KHU3</accession>
<evidence type="ECO:0000256" key="2">
    <source>
        <dbReference type="ARBA" id="ARBA00022679"/>
    </source>
</evidence>
<keyword evidence="2 3" id="KW-0808">Transferase</keyword>
<dbReference type="EMBL" id="QGNW01000006">
    <property type="protein sequence ID" value="RVX20774.1"/>
    <property type="molecule type" value="Genomic_DNA"/>
</dbReference>
<dbReference type="Gene3D" id="1.20.1050.10">
    <property type="match status" value="1"/>
</dbReference>
<gene>
    <name evidence="3" type="primary">GSTF_4</name>
    <name evidence="3" type="ORF">CK203_002874</name>
</gene>
<dbReference type="EC" id="2.5.1.18" evidence="1"/>
<evidence type="ECO:0000256" key="1">
    <source>
        <dbReference type="ARBA" id="ARBA00012452"/>
    </source>
</evidence>
<dbReference type="PANTHER" id="PTHR43900:SF47">
    <property type="entry name" value="GLUTATHIONE S-TRANSFERASE F6-RELATED"/>
    <property type="match status" value="1"/>
</dbReference>
<proteinExistence type="predicted"/>
<evidence type="ECO:0000313" key="3">
    <source>
        <dbReference type="EMBL" id="RVX20774.1"/>
    </source>
</evidence>
<evidence type="ECO:0000313" key="4">
    <source>
        <dbReference type="Proteomes" id="UP000288805"/>
    </source>
</evidence>
<dbReference type="GO" id="GO:0004364">
    <property type="term" value="F:glutathione transferase activity"/>
    <property type="evidence" value="ECO:0007669"/>
    <property type="project" value="UniProtKB-EC"/>
</dbReference>
<dbReference type="PANTHER" id="PTHR43900">
    <property type="entry name" value="GLUTATHIONE S-TRANSFERASE RHO"/>
    <property type="match status" value="1"/>
</dbReference>